<accession>A0A2V4NNU3</accession>
<dbReference type="AlphaFoldDB" id="A0A2V4NNU3"/>
<organism evidence="1 2">
    <name type="scientific">Streptomyces tateyamensis</name>
    <dbReference type="NCBI Taxonomy" id="565073"/>
    <lineage>
        <taxon>Bacteria</taxon>
        <taxon>Bacillati</taxon>
        <taxon>Actinomycetota</taxon>
        <taxon>Actinomycetes</taxon>
        <taxon>Kitasatosporales</taxon>
        <taxon>Streptomycetaceae</taxon>
        <taxon>Streptomyces</taxon>
    </lineage>
</organism>
<gene>
    <name evidence="1" type="ORF">C7C46_00630</name>
</gene>
<dbReference type="Proteomes" id="UP000248039">
    <property type="component" value="Unassembled WGS sequence"/>
</dbReference>
<dbReference type="OrthoDB" id="5243485at2"/>
<evidence type="ECO:0000313" key="1">
    <source>
        <dbReference type="EMBL" id="PYC88413.1"/>
    </source>
</evidence>
<comment type="caution">
    <text evidence="1">The sequence shown here is derived from an EMBL/GenBank/DDBJ whole genome shotgun (WGS) entry which is preliminary data.</text>
</comment>
<dbReference type="RefSeq" id="WP_110664532.1">
    <property type="nucleotide sequence ID" value="NZ_PYBW01000004.1"/>
</dbReference>
<protein>
    <submittedName>
        <fullName evidence="1">Uncharacterized protein</fullName>
    </submittedName>
</protein>
<proteinExistence type="predicted"/>
<evidence type="ECO:0000313" key="2">
    <source>
        <dbReference type="Proteomes" id="UP000248039"/>
    </source>
</evidence>
<reference evidence="1 2" key="1">
    <citation type="submission" date="2018-03" db="EMBL/GenBank/DDBJ databases">
        <title>Bioinformatic expansion and discovery of thiopeptide antibiotics.</title>
        <authorList>
            <person name="Schwalen C.J."/>
            <person name="Hudson G.A."/>
            <person name="Mitchell D.A."/>
        </authorList>
    </citation>
    <scope>NUCLEOTIDE SEQUENCE [LARGE SCALE GENOMIC DNA]</scope>
    <source>
        <strain evidence="1 2">ATCC 21389</strain>
    </source>
</reference>
<keyword evidence="2" id="KW-1185">Reference proteome</keyword>
<sequence length="490" mass="49637">MLSKVRARIRERLQDLVADRDEADGWTVTGQVRGSIDLGPGAQPTRLNVTLPVPAADHAHWQLELDEASPVRLPSIGQVLALLGGDPTALPAGLSTLGGLTVTGLGIGLDPRTLALTGLTLMFDQAEDAWTVIEGQVVVRGVSAVLVFDPARDPVAVRGQLTGELVLAGHPVDVSAIKNGFEEEWQVLAGFTHSVQVPGFEALDSWLAGPRARQALPATLPLAQGFELARVVLLFEERAGGALAMFGFAADLPQPWTLLPGRLALTQVSADLQSSYPVGPDTVSGYVRGALALGGARVDLVAVRPAAAGPWEFTGTLAAETNNDSLDLVAAAADLTAPGSAAPGLPADAPEHGISGPVLVTRAAFRAVPDTGALQLSGTVGFGGWTIPFGAGQWAVASLTAQLDLPGRGAPATGSITGTLECAGLLATVTLALGGPSVQTVLTGTLGPAQLGALSIAELIAGACAPPAGAGWREAAPAALAAPAFTSAAL</sequence>
<name>A0A2V4NNU3_9ACTN</name>
<dbReference type="EMBL" id="PYBW01000004">
    <property type="protein sequence ID" value="PYC88413.1"/>
    <property type="molecule type" value="Genomic_DNA"/>
</dbReference>